<evidence type="ECO:0000313" key="2">
    <source>
        <dbReference type="EMBL" id="TDG46615.1"/>
    </source>
</evidence>
<feature type="compositionally biased region" description="Low complexity" evidence="1">
    <location>
        <begin position="350"/>
        <end position="376"/>
    </location>
</feature>
<dbReference type="OMA" id="GLMGCGP"/>
<dbReference type="OrthoDB" id="271273at2759"/>
<feature type="compositionally biased region" description="Low complexity" evidence="1">
    <location>
        <begin position="130"/>
        <end position="154"/>
    </location>
</feature>
<evidence type="ECO:0000313" key="3">
    <source>
        <dbReference type="Proteomes" id="UP000295192"/>
    </source>
</evidence>
<dbReference type="AlphaFoldDB" id="A0A484BFQ6"/>
<proteinExistence type="predicted"/>
<feature type="region of interest" description="Disordered" evidence="1">
    <location>
        <begin position="128"/>
        <end position="154"/>
    </location>
</feature>
<sequence>MLLASAGQTAPFTYDSSATRKINSNNNNSGNTSSSSNNVSNVGAGTSTPNQSIGGAGSLAACPASASSIASTAATAIMKTLSVRLHRGTEFIKDTVQKALVMNGPTPVLASQLDSSFKRKLLGAGGIMGTSGTSNSNSNTSTSSGSSTSSSSSSNRQFVLSQPYVFPTADFMRQYTVPPGVLHRSASARKRNASTDSLLMDLCVFKPIRPMPITPIKINKARGFELKRPKFVPPAANMYSDVDDDDDEEEQEQDEEDLVRKEQELTFKPKLSTLSLPQHATASAFVPHEANSSSSSSTSCIQPTPAHTKDNSNTHTSGTGAGSSEVKAKPATKRRRRAPLLTGKRRRKATGAAATASATDESAATVTAKAASASASSKRKRRAATKSTSISPMRRSPPMTRQRARLQISTSNN</sequence>
<organism evidence="2 3">
    <name type="scientific">Drosophila navojoa</name>
    <name type="common">Fruit fly</name>
    <dbReference type="NCBI Taxonomy" id="7232"/>
    <lineage>
        <taxon>Eukaryota</taxon>
        <taxon>Metazoa</taxon>
        <taxon>Ecdysozoa</taxon>
        <taxon>Arthropoda</taxon>
        <taxon>Hexapoda</taxon>
        <taxon>Insecta</taxon>
        <taxon>Pterygota</taxon>
        <taxon>Neoptera</taxon>
        <taxon>Endopterygota</taxon>
        <taxon>Diptera</taxon>
        <taxon>Brachycera</taxon>
        <taxon>Muscomorpha</taxon>
        <taxon>Ephydroidea</taxon>
        <taxon>Drosophilidae</taxon>
        <taxon>Drosophila</taxon>
    </lineage>
</organism>
<feature type="compositionally biased region" description="Acidic residues" evidence="1">
    <location>
        <begin position="241"/>
        <end position="257"/>
    </location>
</feature>
<comment type="caution">
    <text evidence="2">The sequence shown here is derived from an EMBL/GenBank/DDBJ whole genome shotgun (WGS) entry which is preliminary data.</text>
</comment>
<accession>A0A484BFQ6</accession>
<reference evidence="2 3" key="1">
    <citation type="journal article" date="2019" name="J. Hered.">
        <title>An Improved Genome Assembly for Drosophila navojoa, the Basal Species in the mojavensis Cluster.</title>
        <authorList>
            <person name="Vanderlinde T."/>
            <person name="Dupim E.G."/>
            <person name="Nazario-Yepiz N.O."/>
            <person name="Carvalho A.B."/>
        </authorList>
    </citation>
    <scope>NUCLEOTIDE SEQUENCE [LARGE SCALE GENOMIC DNA]</scope>
    <source>
        <strain evidence="2">Navoj_Jal97</strain>
        <tissue evidence="2">Whole organism</tissue>
    </source>
</reference>
<protein>
    <submittedName>
        <fullName evidence="2">Uncharacterized protein</fullName>
    </submittedName>
</protein>
<feature type="region of interest" description="Disordered" evidence="1">
    <location>
        <begin position="17"/>
        <end position="48"/>
    </location>
</feature>
<dbReference type="Proteomes" id="UP000295192">
    <property type="component" value="Unassembled WGS sequence"/>
</dbReference>
<evidence type="ECO:0000256" key="1">
    <source>
        <dbReference type="SAM" id="MobiDB-lite"/>
    </source>
</evidence>
<keyword evidence="3" id="KW-1185">Reference proteome</keyword>
<feature type="compositionally biased region" description="Basic residues" evidence="1">
    <location>
        <begin position="330"/>
        <end position="349"/>
    </location>
</feature>
<dbReference type="EMBL" id="LSRL02000055">
    <property type="protein sequence ID" value="TDG46615.1"/>
    <property type="molecule type" value="Genomic_DNA"/>
</dbReference>
<feature type="region of interest" description="Disordered" evidence="1">
    <location>
        <begin position="234"/>
        <end position="261"/>
    </location>
</feature>
<name>A0A484BFQ6_DRONA</name>
<feature type="compositionally biased region" description="Low complexity" evidence="1">
    <location>
        <begin position="23"/>
        <end position="47"/>
    </location>
</feature>
<feature type="region of interest" description="Disordered" evidence="1">
    <location>
        <begin position="286"/>
        <end position="413"/>
    </location>
</feature>
<gene>
    <name evidence="2" type="ORF">AWZ03_006927</name>
</gene>